<dbReference type="SUPFAM" id="SSF48726">
    <property type="entry name" value="Immunoglobulin"/>
    <property type="match status" value="1"/>
</dbReference>
<evidence type="ECO:0000313" key="1">
    <source>
        <dbReference type="EMBL" id="APG41580.1"/>
    </source>
</evidence>
<reference evidence="1" key="2">
    <citation type="submission" date="2016-08" db="EMBL/GenBank/DDBJ databases">
        <title>Extraordinary levels of hypervariability and flexibility within a 10-kb multigene immunoglobulin and G-protein coupled receptor family-encoding segment of the genomes from 35 strains of elephant endotheliotropic herpesvirus 1 (EEHV1).</title>
        <authorList>
            <person name="Zong J.-C."/>
            <person name="Long S.Y."/>
            <person name="Heaggans S.Y."/>
            <person name="Latimer E.M."/>
            <person name="Zachariah A."/>
            <person name="Hayward G.S."/>
        </authorList>
    </citation>
    <scope>NUCLEOTIDE SEQUENCE</scope>
    <source>
        <strain evidence="1">Malee/NAP73</strain>
    </source>
</reference>
<dbReference type="InterPro" id="IPR013783">
    <property type="entry name" value="Ig-like_fold"/>
</dbReference>
<organism evidence="1">
    <name type="scientific">Elephant endotheliotropic herpesvirus 1A</name>
    <dbReference type="NCBI Taxonomy" id="759753"/>
    <lineage>
        <taxon>Viruses</taxon>
        <taxon>Duplodnaviria</taxon>
        <taxon>Heunggongvirae</taxon>
        <taxon>Peploviricota</taxon>
        <taxon>Herviviricetes</taxon>
        <taxon>Herpesvirales</taxon>
        <taxon>Orthoherpesviridae</taxon>
        <taxon>Betaherpesvirinae</taxon>
        <taxon>Proboscivirus</taxon>
        <taxon>Proboscivirus elephantidbeta1</taxon>
        <taxon>Elephantid herpesvirus 1</taxon>
    </lineage>
</organism>
<sequence>MFLYLPAHSKGVSSSEFYHVYIAISSSLKIVEVKRFGQPISMGSTRTGGGEVHQLGCYIFLMLVHILGCDTCTETVLVGGSVVFGPLGIHKYDEVRWLHNQSLIMYQNKTSVIYKGTNATQDSRPYRISIARARVEDAGNYTIEINSNENQTYYCVLSVINSALGHASTQVYLISLCTSLASYNPCVYFVVIIIQYLYLTL</sequence>
<name>A0A1L3HP12_ELHV1</name>
<dbReference type="Gene3D" id="2.60.40.10">
    <property type="entry name" value="Immunoglobulins"/>
    <property type="match status" value="1"/>
</dbReference>
<reference evidence="1" key="1">
    <citation type="journal article" date="2014" name="J. Virol.">
        <title>Elephant endotheliotropic herpesviruses EEHV1A, EEHV1B, and EEHV2 from cases of hemorrhagic disease are highly diverged from other mammalian herpesviruses and may form a new subfamily.</title>
        <authorList>
            <person name="Richman LK"/>
            <person name="Zong JC"/>
            <person name="Latimer EM"/>
            <person name="Lock J"/>
            <person name="Fleischer RC"/>
            <person name="Heaggans SY"/>
            <person name="Hayward GS."/>
        </authorList>
    </citation>
    <scope>NUCLEOTIDE SEQUENCE</scope>
    <source>
        <strain evidence="1">Malee/NAP73</strain>
    </source>
</reference>
<protein>
    <submittedName>
        <fullName evidence="1">Glycoprotein E68-E52</fullName>
    </submittedName>
</protein>
<dbReference type="EMBL" id="KX759156">
    <property type="protein sequence ID" value="APG41580.1"/>
    <property type="molecule type" value="Genomic_DNA"/>
</dbReference>
<gene>
    <name evidence="1" type="primary">E68-E52</name>
</gene>
<accession>A0A1L3HP12</accession>
<dbReference type="InterPro" id="IPR036179">
    <property type="entry name" value="Ig-like_dom_sf"/>
</dbReference>
<proteinExistence type="predicted"/>